<protein>
    <submittedName>
        <fullName evidence="1">Uncharacterized protein</fullName>
    </submittedName>
</protein>
<organism evidence="1 2">
    <name type="scientific">Paraburkholderia sabiae</name>
    <dbReference type="NCBI Taxonomy" id="273251"/>
    <lineage>
        <taxon>Bacteria</taxon>
        <taxon>Pseudomonadati</taxon>
        <taxon>Pseudomonadota</taxon>
        <taxon>Betaproteobacteria</taxon>
        <taxon>Burkholderiales</taxon>
        <taxon>Burkholderiaceae</taxon>
        <taxon>Paraburkholderia</taxon>
    </lineage>
</organism>
<accession>A0ABU9QKL6</accession>
<reference evidence="1 2" key="1">
    <citation type="submission" date="2024-01" db="EMBL/GenBank/DDBJ databases">
        <title>The diversity of rhizobia nodulating Mimosa spp. in eleven states of Brazil covering several biomes is determined by host plant, location, and edaphic factors.</title>
        <authorList>
            <person name="Rouws L."/>
            <person name="Barauna A."/>
            <person name="Beukes C."/>
            <person name="De Faria S.M."/>
            <person name="Gross E."/>
            <person name="Dos Reis Junior F.B."/>
            <person name="Simon M."/>
            <person name="Maluk M."/>
            <person name="Odee D.W."/>
            <person name="Kenicer G."/>
            <person name="Young J.P.W."/>
            <person name="Reis V.M."/>
            <person name="Zilli J."/>
            <person name="James E.K."/>
        </authorList>
    </citation>
    <scope>NUCLEOTIDE SEQUENCE [LARGE SCALE GENOMIC DNA]</scope>
    <source>
        <strain evidence="1 2">JPY77</strain>
    </source>
</reference>
<gene>
    <name evidence="1" type="ORF">V4C55_30105</name>
</gene>
<name>A0ABU9QKL6_9BURK</name>
<sequence length="152" mass="16543">MIALEKLRAKRLFENLDLPADGALRHAQRYGRAVETHVPCRLFEKAQRDQRGQTPHKSSFSLIFFSDSPAVDGRRACSPCIRHAARHRVARRAAAGSGAASCAAILHAAPDAACAGRGNHALTSDGKRQRGLAYRMHETDIAASSRIAYPDD</sequence>
<dbReference type="Proteomes" id="UP001494588">
    <property type="component" value="Unassembled WGS sequence"/>
</dbReference>
<evidence type="ECO:0000313" key="1">
    <source>
        <dbReference type="EMBL" id="MEM5289983.1"/>
    </source>
</evidence>
<evidence type="ECO:0000313" key="2">
    <source>
        <dbReference type="Proteomes" id="UP001494588"/>
    </source>
</evidence>
<comment type="caution">
    <text evidence="1">The sequence shown here is derived from an EMBL/GenBank/DDBJ whole genome shotgun (WGS) entry which is preliminary data.</text>
</comment>
<proteinExistence type="predicted"/>
<keyword evidence="2" id="KW-1185">Reference proteome</keyword>
<dbReference type="RefSeq" id="WP_233471705.1">
    <property type="nucleotide sequence ID" value="NZ_CAJHCS010000002.1"/>
</dbReference>
<dbReference type="EMBL" id="JAZHGC010000031">
    <property type="protein sequence ID" value="MEM5289983.1"/>
    <property type="molecule type" value="Genomic_DNA"/>
</dbReference>